<reference evidence="3" key="1">
    <citation type="journal article" date="2019" name="Int. J. Syst. Evol. Microbiol.">
        <title>The Global Catalogue of Microorganisms (GCM) 10K type strain sequencing project: providing services to taxonomists for standard genome sequencing and annotation.</title>
        <authorList>
            <consortium name="The Broad Institute Genomics Platform"/>
            <consortium name="The Broad Institute Genome Sequencing Center for Infectious Disease"/>
            <person name="Wu L."/>
            <person name="Ma J."/>
        </authorList>
    </citation>
    <scope>NUCLEOTIDE SEQUENCE [LARGE SCALE GENOMIC DNA]</scope>
    <source>
        <strain evidence="3">XZYJ18</strain>
    </source>
</reference>
<feature type="domain" description="DUF397" evidence="1">
    <location>
        <begin position="4"/>
        <end position="55"/>
    </location>
</feature>
<keyword evidence="3" id="KW-1185">Reference proteome</keyword>
<dbReference type="Proteomes" id="UP001595923">
    <property type="component" value="Unassembled WGS sequence"/>
</dbReference>
<evidence type="ECO:0000313" key="2">
    <source>
        <dbReference type="EMBL" id="MFC4561546.1"/>
    </source>
</evidence>
<protein>
    <submittedName>
        <fullName evidence="2">DUF397 domain-containing protein</fullName>
    </submittedName>
</protein>
<accession>A0ABV9DTN9</accession>
<evidence type="ECO:0000259" key="1">
    <source>
        <dbReference type="Pfam" id="PF04149"/>
    </source>
</evidence>
<proteinExistence type="predicted"/>
<organism evidence="2 3">
    <name type="scientific">Nocardiopsis mangrovi</name>
    <dbReference type="NCBI Taxonomy" id="1179818"/>
    <lineage>
        <taxon>Bacteria</taxon>
        <taxon>Bacillati</taxon>
        <taxon>Actinomycetota</taxon>
        <taxon>Actinomycetes</taxon>
        <taxon>Streptosporangiales</taxon>
        <taxon>Nocardiopsidaceae</taxon>
        <taxon>Nocardiopsis</taxon>
    </lineage>
</organism>
<sequence length="58" mass="6437">MDSQWRKASYSNAGSDCVECRSIDGRTVQVRDTVHRELGHLDLPSGAWVAFLAEAGRM</sequence>
<comment type="caution">
    <text evidence="2">The sequence shown here is derived from an EMBL/GenBank/DDBJ whole genome shotgun (WGS) entry which is preliminary data.</text>
</comment>
<evidence type="ECO:0000313" key="3">
    <source>
        <dbReference type="Proteomes" id="UP001595923"/>
    </source>
</evidence>
<dbReference type="Pfam" id="PF04149">
    <property type="entry name" value="DUF397"/>
    <property type="match status" value="1"/>
</dbReference>
<name>A0ABV9DTN9_9ACTN</name>
<dbReference type="InterPro" id="IPR007278">
    <property type="entry name" value="DUF397"/>
</dbReference>
<gene>
    <name evidence="2" type="ORF">ACFO4E_06735</name>
</gene>
<dbReference type="EMBL" id="JBHSFQ010000004">
    <property type="protein sequence ID" value="MFC4561546.1"/>
    <property type="molecule type" value="Genomic_DNA"/>
</dbReference>